<keyword evidence="2" id="KW-1185">Reference proteome</keyword>
<dbReference type="Proteomes" id="UP000034350">
    <property type="component" value="Unassembled WGS sequence"/>
</dbReference>
<evidence type="ECO:0000313" key="2">
    <source>
        <dbReference type="Proteomes" id="UP000034350"/>
    </source>
</evidence>
<proteinExistence type="predicted"/>
<dbReference type="OrthoDB" id="2190729at2759"/>
<sequence>MITLDDIIFSKDLENFFKKLVRNNDIIKQIRNFNPLKFELVEGYLQDPKVIHELEKYGRKSILERYYNNKK</sequence>
<accession>A0A0F9YR14</accession>
<name>A0A0F9YR14_9MICR</name>
<dbReference type="VEuPathDB" id="MicrosporidiaDB:G9O61_00g020040"/>
<dbReference type="AlphaFoldDB" id="A0A0F9YR14"/>
<comment type="caution">
    <text evidence="1">The sequence shown here is derived from an EMBL/GenBank/DDBJ whole genome shotgun (WGS) entry which is preliminary data.</text>
</comment>
<dbReference type="RefSeq" id="XP_024330734.1">
    <property type="nucleotide sequence ID" value="XM_024475306.1"/>
</dbReference>
<evidence type="ECO:0000313" key="1">
    <source>
        <dbReference type="EMBL" id="KKO74992.1"/>
    </source>
</evidence>
<dbReference type="VEuPathDB" id="MicrosporidiaDB:AAJ76_3600011248"/>
<dbReference type="VEuPathDB" id="MicrosporidiaDB:G9O61_00g020860"/>
<organism evidence="1 2">
    <name type="scientific">Vairimorpha ceranae</name>
    <dbReference type="NCBI Taxonomy" id="40302"/>
    <lineage>
        <taxon>Eukaryota</taxon>
        <taxon>Fungi</taxon>
        <taxon>Fungi incertae sedis</taxon>
        <taxon>Microsporidia</taxon>
        <taxon>Nosematidae</taxon>
        <taxon>Vairimorpha</taxon>
    </lineage>
</organism>
<reference evidence="1 2" key="1">
    <citation type="journal article" date="2015" name="Environ. Microbiol.">
        <title>Genome analyses suggest the presence of polyploidy and recent human-driven expansions in eight global populations of the honeybee pathogen Nosema ceranae.</title>
        <authorList>
            <person name="Pelin A."/>
            <person name="Selman M."/>
            <person name="Aris-Brosou S."/>
            <person name="Farinelli L."/>
            <person name="Corradi N."/>
        </authorList>
    </citation>
    <scope>NUCLEOTIDE SEQUENCE [LARGE SCALE GENOMIC DNA]</scope>
    <source>
        <strain evidence="1 2">PA08 1199</strain>
    </source>
</reference>
<protein>
    <submittedName>
        <fullName evidence="1">Uncharacterized protein</fullName>
    </submittedName>
</protein>
<dbReference type="GeneID" id="36320241"/>
<gene>
    <name evidence="1" type="ORF">AAJ76_3600011248</name>
</gene>
<dbReference type="EMBL" id="JPQZ01000036">
    <property type="protein sequence ID" value="KKO74992.1"/>
    <property type="molecule type" value="Genomic_DNA"/>
</dbReference>